<feature type="compositionally biased region" description="Polar residues" evidence="8">
    <location>
        <begin position="854"/>
        <end position="873"/>
    </location>
</feature>
<dbReference type="InterPro" id="IPR001790">
    <property type="entry name" value="Ribosomal_uL10"/>
</dbReference>
<dbReference type="OrthoDB" id="546632at2759"/>
<dbReference type="PRINTS" id="PR00387">
    <property type="entry name" value="PDIESTERASE1"/>
</dbReference>
<dbReference type="GO" id="GO:0005840">
    <property type="term" value="C:ribosome"/>
    <property type="evidence" value="ECO:0007669"/>
    <property type="project" value="UniProtKB-KW"/>
</dbReference>
<dbReference type="GO" id="GO:0004114">
    <property type="term" value="F:3',5'-cyclic-nucleotide phosphodiesterase activity"/>
    <property type="evidence" value="ECO:0007669"/>
    <property type="project" value="InterPro"/>
</dbReference>
<dbReference type="AlphaFoldDB" id="A0A080WPC1"/>
<feature type="region of interest" description="Disordered" evidence="8">
    <location>
        <begin position="963"/>
        <end position="1198"/>
    </location>
</feature>
<feature type="binding site" evidence="5">
    <location>
        <position position="656"/>
    </location>
    <ligand>
        <name>AMP</name>
        <dbReference type="ChEBI" id="CHEBI:456215"/>
    </ligand>
</feature>
<feature type="binding site" evidence="6">
    <location>
        <position position="542"/>
    </location>
    <ligand>
        <name>Zn(2+)</name>
        <dbReference type="ChEBI" id="CHEBI:29105"/>
        <label>2</label>
    </ligand>
</feature>
<dbReference type="GO" id="GO:0007165">
    <property type="term" value="P:signal transduction"/>
    <property type="evidence" value="ECO:0007669"/>
    <property type="project" value="InterPro"/>
</dbReference>
<feature type="compositionally biased region" description="Low complexity" evidence="8">
    <location>
        <begin position="193"/>
        <end position="205"/>
    </location>
</feature>
<dbReference type="GeneID" id="10374889"/>
<feature type="compositionally biased region" description="Polar residues" evidence="8">
    <location>
        <begin position="1075"/>
        <end position="1085"/>
    </location>
</feature>
<organism evidence="10 11">
    <name type="scientific">Trichophyton rubrum (strain ATCC MYA-4607 / CBS 118892)</name>
    <name type="common">Athlete's foot fungus</name>
    <dbReference type="NCBI Taxonomy" id="559305"/>
    <lineage>
        <taxon>Eukaryota</taxon>
        <taxon>Fungi</taxon>
        <taxon>Dikarya</taxon>
        <taxon>Ascomycota</taxon>
        <taxon>Pezizomycotina</taxon>
        <taxon>Eurotiomycetes</taxon>
        <taxon>Eurotiomycetidae</taxon>
        <taxon>Onygenales</taxon>
        <taxon>Arthrodermataceae</taxon>
        <taxon>Trichophyton</taxon>
    </lineage>
</organism>
<feature type="binding site" evidence="6">
    <location>
        <position position="541"/>
    </location>
    <ligand>
        <name>Zn(2+)</name>
        <dbReference type="ChEBI" id="CHEBI:29105"/>
        <label>1</label>
    </ligand>
</feature>
<keyword evidence="10" id="KW-0687">Ribonucleoprotein</keyword>
<reference evidence="11" key="1">
    <citation type="journal article" date="2012" name="MBio">
        <title>Comparative genome analysis of Trichophyton rubrum and related dermatophytes reveals candidate genes involved in infection.</title>
        <authorList>
            <person name="Martinez D.A."/>
            <person name="Oliver B.G."/>
            <person name="Graeser Y."/>
            <person name="Goldberg J.M."/>
            <person name="Li W."/>
            <person name="Martinez-Rossi N.M."/>
            <person name="Monod M."/>
            <person name="Shelest E."/>
            <person name="Barton R.C."/>
            <person name="Birch E."/>
            <person name="Brakhage A.A."/>
            <person name="Chen Z."/>
            <person name="Gurr S.J."/>
            <person name="Heiman D."/>
            <person name="Heitman J."/>
            <person name="Kosti I."/>
            <person name="Rossi A."/>
            <person name="Saif S."/>
            <person name="Samalova M."/>
            <person name="Saunders C.W."/>
            <person name="Shea T."/>
            <person name="Summerbell R.C."/>
            <person name="Xu J."/>
            <person name="Young S."/>
            <person name="Zeng Q."/>
            <person name="Birren B.W."/>
            <person name="Cuomo C.A."/>
            <person name="White T.C."/>
        </authorList>
    </citation>
    <scope>NUCLEOTIDE SEQUENCE [LARGE SCALE GENOMIC DNA]</scope>
    <source>
        <strain evidence="11">ATCC MYA-4607 / CBS 118892</strain>
    </source>
</reference>
<feature type="binding site" evidence="6">
    <location>
        <position position="488"/>
    </location>
    <ligand>
        <name>Zn(2+)</name>
        <dbReference type="ChEBI" id="CHEBI:29105"/>
        <label>1</label>
    </ligand>
</feature>
<dbReference type="VEuPathDB" id="FungiDB:TERG_12367"/>
<protein>
    <recommendedName>
        <fullName evidence="7">Phosphodiesterase</fullName>
        <ecNumber evidence="7">3.1.4.-</ecNumber>
    </recommendedName>
</protein>
<evidence type="ECO:0000256" key="7">
    <source>
        <dbReference type="RuleBase" id="RU363067"/>
    </source>
</evidence>
<evidence type="ECO:0000259" key="9">
    <source>
        <dbReference type="PROSITE" id="PS51845"/>
    </source>
</evidence>
<dbReference type="InterPro" id="IPR043141">
    <property type="entry name" value="Ribosomal_uL10-like_sf"/>
</dbReference>
<dbReference type="InterPro" id="IPR003607">
    <property type="entry name" value="HD/PDEase_dom"/>
</dbReference>
<dbReference type="SMART" id="SM00471">
    <property type="entry name" value="HDc"/>
    <property type="match status" value="1"/>
</dbReference>
<feature type="binding site" evidence="6">
    <location>
        <position position="656"/>
    </location>
    <ligand>
        <name>Zn(2+)</name>
        <dbReference type="ChEBI" id="CHEBI:29105"/>
        <label>1</label>
    </ligand>
</feature>
<evidence type="ECO:0000313" key="10">
    <source>
        <dbReference type="EMBL" id="KFL62180.1"/>
    </source>
</evidence>
<dbReference type="InterPro" id="IPR002073">
    <property type="entry name" value="PDEase_catalytic_dom"/>
</dbReference>
<evidence type="ECO:0000256" key="3">
    <source>
        <dbReference type="ARBA" id="ARBA00022801"/>
    </source>
</evidence>
<feature type="domain" description="PDEase" evidence="9">
    <location>
        <begin position="399"/>
        <end position="754"/>
    </location>
</feature>
<dbReference type="FunFam" id="3.30.70.1730:FF:000002">
    <property type="entry name" value="60S acidic ribosomal protein P0"/>
    <property type="match status" value="1"/>
</dbReference>
<dbReference type="PROSITE" id="PS51845">
    <property type="entry name" value="PDEASE_I_2"/>
    <property type="match status" value="1"/>
</dbReference>
<dbReference type="InParanoid" id="A0A080WPC1"/>
<sequence>MGGKSEAKAAYFDKLKSLLDEYQSIFIVNVDNVSSQQMHEIRLALRGQGVVLMGKNTMVRRALKGFISENPEYERLLPFVKGNVGFIFTNGDLKEIREKIISNRVAAPARAGAIAPVDVYIPAGNTGMEPGKTSFFQALVYVCNSGKSFATKIAELTDAGREEGDPDAAIVPVLAFIDIAVSGDAESSHVRRSSLNLTPLSSSPSQPQPPHQHQHLPQQAQGQPSAVSPSTSRRSLAFSSESEELFGLHLLSRFSADIQARETPHAIIPIAILRNVRPQPSPFSSSAHVLRSGKNVEPATKPSSRRPDDRQISRCLDAGAIDVLVSPIDQSRVQGLLIHAYRIRRAAQKENSRFMAVSGQKIRKYSWVGVSSTAEDERPYAYLREAMVSKLMKRICNPEEALDDSLISDVCVSDERKEEVKAAIAEWHFCAHDFTDDELCYASCLMFEHTLTIPDLEHWRISSESLREFVLSCRAAYNSFILYHNFRHAVDVLQSTFHVLVRIGAIPPFPLGSEPRSSDAGMSCLITPFDALALLVIALGHDVGHPGVNNMFLVKLNAPLAQLYNDRSVLEAFHCAAYSQILRRHWPAVFQDTEMRTLMISSILATDMGIHNHFIDELGKLRGRYAADGRKVDSWIEKDIRDYRVLLCALIIKCADISNVARPFKVAEQWTDVLQLEFANQGEMEINIGIATSLFGGPPELGNFIKKAKGQVGFMDIFGLPLFDGVTDILPDLAFAANTIRSNRFIWAKLMEHEEVLAEHRARNCSTPRCQGTDPSWEECRKRLIEEGPASMGYTIQHRSPPHSPIRSPPQLDGEADTPNNQTTTTTTTTTTPAAGGPTTNVPVIINGIHHANRQSQRSAGRSSVQNTARTIDSGSGCSGSGGGVRTQSTSTYTNNTLITPLSSTTQASSVISAGSSFEEKDGTCQLHQRISLNPNSMHHHVRRCDQAKPDNVAALVGAASTTTASSYTSSIAQNENEDEHDHDGSHQNMYADENLPSPVNALPSTTDGTSSHQHPQSQSQTQTWYERATNSKAGERRSKFITGLFEKASSNNNNNNPAATTNSTKGNHPAGLTYSKSAQSTPTVHNNSHNHHHNQHTRGRRGGPTSHPRSSPSTPPLPPSTLPFDSDDGNNDPLSSLSPNHATMPLPRRRSRLRLAFWRRSKHHGQGPGHPHSPPQSDSAPSTTASASSMMSASDHY</sequence>
<feature type="compositionally biased region" description="Low complexity" evidence="8">
    <location>
        <begin position="823"/>
        <end position="840"/>
    </location>
</feature>
<feature type="region of interest" description="Disordered" evidence="8">
    <location>
        <begin position="190"/>
        <end position="234"/>
    </location>
</feature>
<feature type="compositionally biased region" description="Low complexity" evidence="8">
    <location>
        <begin position="1176"/>
        <end position="1198"/>
    </location>
</feature>
<evidence type="ECO:0000256" key="6">
    <source>
        <dbReference type="PIRSR" id="PIRSR623088-3"/>
    </source>
</evidence>
<dbReference type="SUPFAM" id="SSF160369">
    <property type="entry name" value="Ribosomal protein L10-like"/>
    <property type="match status" value="1"/>
</dbReference>
<comment type="similarity">
    <text evidence="7">Belongs to the cyclic nucleotide phosphodiesterase family.</text>
</comment>
<feature type="binding site" evidence="5">
    <location>
        <begin position="484"/>
        <end position="488"/>
    </location>
    <ligand>
        <name>AMP</name>
        <dbReference type="ChEBI" id="CHEBI:456215"/>
    </ligand>
</feature>
<dbReference type="RefSeq" id="XP_003233103.2">
    <property type="nucleotide sequence ID" value="XM_003233055.2"/>
</dbReference>
<dbReference type="Gene3D" id="1.10.1300.10">
    <property type="entry name" value="3'5'-cyclic nucleotide phosphodiesterase, catalytic domain"/>
    <property type="match status" value="1"/>
</dbReference>
<dbReference type="PROSITE" id="PS00126">
    <property type="entry name" value="PDEASE_I_1"/>
    <property type="match status" value="1"/>
</dbReference>
<comment type="cofactor">
    <cofactor evidence="7">
        <name>a divalent metal cation</name>
        <dbReference type="ChEBI" id="CHEBI:60240"/>
    </cofactor>
    <text evidence="7">Binds 2 divalent metal cations per subunit. Site 1 may preferentially bind zinc ions, while site 2 has a preference for magnesium and/or manganese ions.</text>
</comment>
<proteinExistence type="inferred from homology"/>
<feature type="region of interest" description="Disordered" evidence="8">
    <location>
        <begin position="792"/>
        <end position="890"/>
    </location>
</feature>
<keyword evidence="10" id="KW-0689">Ribosomal protein</keyword>
<dbReference type="OMA" id="ESAVNIH"/>
<dbReference type="STRING" id="559305.A0A080WPC1"/>
<feature type="compositionally biased region" description="Polar residues" evidence="8">
    <location>
        <begin position="1133"/>
        <end position="1142"/>
    </location>
</feature>
<keyword evidence="11" id="KW-1185">Reference proteome</keyword>
<feature type="compositionally biased region" description="Basic residues" evidence="8">
    <location>
        <begin position="1089"/>
        <end position="1102"/>
    </location>
</feature>
<name>A0A080WPC1_TRIRC</name>
<evidence type="ECO:0000256" key="5">
    <source>
        <dbReference type="PIRSR" id="PIRSR623088-2"/>
    </source>
</evidence>
<dbReference type="InterPro" id="IPR036971">
    <property type="entry name" value="PDEase_catalytic_dom_sf"/>
</dbReference>
<dbReference type="EMBL" id="GG700654">
    <property type="protein sequence ID" value="KFL62180.1"/>
    <property type="molecule type" value="Genomic_DNA"/>
</dbReference>
<dbReference type="Pfam" id="PF00466">
    <property type="entry name" value="Ribosomal_L10"/>
    <property type="match status" value="1"/>
</dbReference>
<dbReference type="CDD" id="cd05795">
    <property type="entry name" value="Ribosomal_P0_L10e"/>
    <property type="match status" value="1"/>
</dbReference>
<feature type="compositionally biased region" description="Basic residues" evidence="8">
    <location>
        <begin position="1148"/>
        <end position="1166"/>
    </location>
</feature>
<feature type="compositionally biased region" description="Low complexity" evidence="8">
    <location>
        <begin position="1010"/>
        <end position="1024"/>
    </location>
</feature>
<dbReference type="EC" id="3.1.4.-" evidence="7"/>
<evidence type="ECO:0000256" key="4">
    <source>
        <dbReference type="PIRSR" id="PIRSR623088-1"/>
    </source>
</evidence>
<dbReference type="GO" id="GO:0046872">
    <property type="term" value="F:metal ion binding"/>
    <property type="evidence" value="ECO:0007669"/>
    <property type="project" value="UniProtKB-KW"/>
</dbReference>
<keyword evidence="3 7" id="KW-0378">Hydrolase</keyword>
<dbReference type="Pfam" id="PF00233">
    <property type="entry name" value="PDEase_I"/>
    <property type="match status" value="1"/>
</dbReference>
<dbReference type="SUPFAM" id="SSF109604">
    <property type="entry name" value="HD-domain/PDEase-like"/>
    <property type="match status" value="1"/>
</dbReference>
<feature type="compositionally biased region" description="Low complexity" evidence="8">
    <location>
        <begin position="963"/>
        <end position="973"/>
    </location>
</feature>
<feature type="compositionally biased region" description="Low complexity" evidence="8">
    <location>
        <begin position="215"/>
        <end position="234"/>
    </location>
</feature>
<dbReference type="Gene3D" id="3.30.70.1730">
    <property type="match status" value="1"/>
</dbReference>
<accession>A0A080WPC1</accession>
<evidence type="ECO:0000256" key="8">
    <source>
        <dbReference type="SAM" id="MobiDB-lite"/>
    </source>
</evidence>
<feature type="compositionally biased region" description="Low complexity" evidence="8">
    <location>
        <begin position="1104"/>
        <end position="1113"/>
    </location>
</feature>
<feature type="active site" description="Proton donor" evidence="4">
    <location>
        <position position="484"/>
    </location>
</feature>
<comment type="similarity">
    <text evidence="1">Belongs to the universal ribosomal protein uL10 family.</text>
</comment>
<dbReference type="PANTHER" id="PTHR11347">
    <property type="entry name" value="CYCLIC NUCLEOTIDE PHOSPHODIESTERASE"/>
    <property type="match status" value="1"/>
</dbReference>
<dbReference type="eggNOG" id="KOG3689">
    <property type="taxonomic scope" value="Eukaryota"/>
</dbReference>
<dbReference type="InterPro" id="IPR023088">
    <property type="entry name" value="PDEase"/>
</dbReference>
<gene>
    <name evidence="10" type="ORF">TERG_12367</name>
</gene>
<dbReference type="Proteomes" id="UP000008864">
    <property type="component" value="Unassembled WGS sequence"/>
</dbReference>
<dbReference type="HOGENOM" id="CLU_010668_0_1_1"/>
<feature type="binding site" evidence="6">
    <location>
        <position position="542"/>
    </location>
    <ligand>
        <name>Zn(2+)</name>
        <dbReference type="ChEBI" id="CHEBI:29105"/>
        <label>1</label>
    </ligand>
</feature>
<dbReference type="CDD" id="cd00077">
    <property type="entry name" value="HDc"/>
    <property type="match status" value="1"/>
</dbReference>
<evidence type="ECO:0000313" key="11">
    <source>
        <dbReference type="Proteomes" id="UP000008864"/>
    </source>
</evidence>
<feature type="region of interest" description="Disordered" evidence="8">
    <location>
        <begin position="282"/>
        <end position="311"/>
    </location>
</feature>
<feature type="binding site" evidence="5">
    <location>
        <position position="542"/>
    </location>
    <ligand>
        <name>AMP</name>
        <dbReference type="ChEBI" id="CHEBI:456215"/>
    </ligand>
</feature>
<feature type="compositionally biased region" description="Low complexity" evidence="8">
    <location>
        <begin position="1049"/>
        <end position="1065"/>
    </location>
</feature>
<dbReference type="InterPro" id="IPR023174">
    <property type="entry name" value="PDEase_CS"/>
</dbReference>
<evidence type="ECO:0000256" key="1">
    <source>
        <dbReference type="ARBA" id="ARBA00008889"/>
    </source>
</evidence>
<feature type="binding site" evidence="5">
    <location>
        <position position="711"/>
    </location>
    <ligand>
        <name>AMP</name>
        <dbReference type="ChEBI" id="CHEBI:456215"/>
    </ligand>
</feature>
<evidence type="ECO:0000256" key="2">
    <source>
        <dbReference type="ARBA" id="ARBA00022723"/>
    </source>
</evidence>
<keyword evidence="2 6" id="KW-0479">Metal-binding</keyword>